<proteinExistence type="predicted"/>
<protein>
    <submittedName>
        <fullName evidence="1">Uncharacterized protein</fullName>
    </submittedName>
</protein>
<sequence>MNVMQHQVNTIDANALVNYLSRDEIDKDLKNKIKKFFIRSNSGDIKIRIFVYSLGEVFKWLQKKEMGI</sequence>
<accession>Q9HM00</accession>
<evidence type="ECO:0000313" key="2">
    <source>
        <dbReference type="Proteomes" id="UP000001024"/>
    </source>
</evidence>
<name>Q9HM00_THEAC</name>
<reference evidence="1 2" key="1">
    <citation type="journal article" date="2000" name="Nature">
        <title>The genome sequence of the thermoacidophilic scavenger Thermoplasma acidophilum.</title>
        <authorList>
            <person name="Ruepp A."/>
            <person name="Graml W."/>
            <person name="Santos-Martinez M.L."/>
            <person name="Koretke K.K."/>
            <person name="Volker C."/>
            <person name="Mewes H.W."/>
            <person name="Frishman D."/>
            <person name="Stocker S."/>
            <person name="Lupas A.N."/>
            <person name="Baumeister W."/>
        </authorList>
    </citation>
    <scope>NUCLEOTIDE SEQUENCE [LARGE SCALE GENOMIC DNA]</scope>
    <source>
        <strain evidence="2">ATCC 25905 / DSM 1728 / JCM 9062 / NBRC 15155 / AMRC-C165</strain>
    </source>
</reference>
<dbReference type="EnsemblBacteria" id="CAC11219">
    <property type="protein sequence ID" value="CAC11219"/>
    <property type="gene ID" value="CAC11219"/>
</dbReference>
<dbReference type="KEGG" id="tac:Ta0071"/>
<dbReference type="InParanoid" id="Q9HM00"/>
<dbReference type="Proteomes" id="UP000001024">
    <property type="component" value="Chromosome"/>
</dbReference>
<dbReference type="EMBL" id="AL445063">
    <property type="protein sequence ID" value="CAC11219.1"/>
    <property type="molecule type" value="Genomic_DNA"/>
</dbReference>
<keyword evidence="2" id="KW-1185">Reference proteome</keyword>
<evidence type="ECO:0000313" key="1">
    <source>
        <dbReference type="EMBL" id="CAC11219.1"/>
    </source>
</evidence>
<dbReference type="HOGENOM" id="CLU_2784301_0_0_2"/>
<organism evidence="1 2">
    <name type="scientific">Thermoplasma acidophilum (strain ATCC 25905 / DSM 1728 / JCM 9062 / NBRC 15155 / AMRC-C165)</name>
    <dbReference type="NCBI Taxonomy" id="273075"/>
    <lineage>
        <taxon>Archaea</taxon>
        <taxon>Methanobacteriati</taxon>
        <taxon>Thermoplasmatota</taxon>
        <taxon>Thermoplasmata</taxon>
        <taxon>Thermoplasmatales</taxon>
        <taxon>Thermoplasmataceae</taxon>
        <taxon>Thermoplasma</taxon>
    </lineage>
</organism>
<gene>
    <name evidence="1" type="ordered locus">Ta0071</name>
</gene>
<dbReference type="AlphaFoldDB" id="Q9HM00"/>
<dbReference type="PaxDb" id="273075-Ta0071"/>